<dbReference type="FunFam" id="2.160.20.10:FF:000004">
    <property type="entry name" value="Pectin lyase-like superfamily protein"/>
    <property type="match status" value="1"/>
</dbReference>
<evidence type="ECO:0008006" key="13">
    <source>
        <dbReference type="Google" id="ProtNLM"/>
    </source>
</evidence>
<keyword evidence="5 9" id="KW-0378">Hydrolase</keyword>
<dbReference type="GO" id="GO:0004650">
    <property type="term" value="F:polygalacturonase activity"/>
    <property type="evidence" value="ECO:0007669"/>
    <property type="project" value="InterPro"/>
</dbReference>
<dbReference type="InterPro" id="IPR011050">
    <property type="entry name" value="Pectin_lyase_fold/virulence"/>
</dbReference>
<dbReference type="InterPro" id="IPR006626">
    <property type="entry name" value="PbH1"/>
</dbReference>
<evidence type="ECO:0000256" key="2">
    <source>
        <dbReference type="ARBA" id="ARBA00008834"/>
    </source>
</evidence>
<evidence type="ECO:0000256" key="9">
    <source>
        <dbReference type="RuleBase" id="RU361169"/>
    </source>
</evidence>
<evidence type="ECO:0000256" key="8">
    <source>
        <dbReference type="PROSITE-ProRule" id="PRU10052"/>
    </source>
</evidence>
<dbReference type="SMART" id="SM00710">
    <property type="entry name" value="PbH1"/>
    <property type="match status" value="4"/>
</dbReference>
<dbReference type="PhylomeDB" id="A0A022R6B9"/>
<evidence type="ECO:0000256" key="6">
    <source>
        <dbReference type="ARBA" id="ARBA00023295"/>
    </source>
</evidence>
<dbReference type="SUPFAM" id="SSF51126">
    <property type="entry name" value="Pectin lyase-like"/>
    <property type="match status" value="1"/>
</dbReference>
<evidence type="ECO:0000256" key="10">
    <source>
        <dbReference type="SAM" id="SignalP"/>
    </source>
</evidence>
<dbReference type="Proteomes" id="UP000030748">
    <property type="component" value="Unassembled WGS sequence"/>
</dbReference>
<accession>A0A022R6B9</accession>
<keyword evidence="12" id="KW-1185">Reference proteome</keyword>
<feature type="signal peptide" evidence="10">
    <location>
        <begin position="1"/>
        <end position="26"/>
    </location>
</feature>
<dbReference type="PROSITE" id="PS00502">
    <property type="entry name" value="POLYGALACTURONASE"/>
    <property type="match status" value="1"/>
</dbReference>
<dbReference type="Pfam" id="PF00295">
    <property type="entry name" value="Glyco_hydro_28"/>
    <property type="match status" value="1"/>
</dbReference>
<dbReference type="eggNOG" id="ENOG502QV2R">
    <property type="taxonomic scope" value="Eukaryota"/>
</dbReference>
<feature type="chain" id="PRO_5001504496" description="Pectate lyase superfamily protein domain-containing protein" evidence="10">
    <location>
        <begin position="27"/>
        <end position="399"/>
    </location>
</feature>
<feature type="active site" evidence="8">
    <location>
        <position position="243"/>
    </location>
</feature>
<comment type="subcellular location">
    <subcellularLocation>
        <location evidence="1">Secreted</location>
        <location evidence="1">Cell wall</location>
    </subcellularLocation>
</comment>
<organism evidence="11 12">
    <name type="scientific">Erythranthe guttata</name>
    <name type="common">Yellow monkey flower</name>
    <name type="synonym">Mimulus guttatus</name>
    <dbReference type="NCBI Taxonomy" id="4155"/>
    <lineage>
        <taxon>Eukaryota</taxon>
        <taxon>Viridiplantae</taxon>
        <taxon>Streptophyta</taxon>
        <taxon>Embryophyta</taxon>
        <taxon>Tracheophyta</taxon>
        <taxon>Spermatophyta</taxon>
        <taxon>Magnoliopsida</taxon>
        <taxon>eudicotyledons</taxon>
        <taxon>Gunneridae</taxon>
        <taxon>Pentapetalae</taxon>
        <taxon>asterids</taxon>
        <taxon>lamiids</taxon>
        <taxon>Lamiales</taxon>
        <taxon>Phrymaceae</taxon>
        <taxon>Erythranthe</taxon>
    </lineage>
</organism>
<evidence type="ECO:0000256" key="1">
    <source>
        <dbReference type="ARBA" id="ARBA00004191"/>
    </source>
</evidence>
<sequence length="399" mass="43250">MDFKFAYSSLFASVFWFLCVISYANGENEIFEITDYGAVSGGKTDSTNALMSAWKEACATNGGVVSIPNGIFFLRGAVFEGPCNGETYFMIKGTLIASDDASLDEDYWILFHKVDGLTIFGNGTFDGNGAKAWSYNTCDRSTSCKRPPSSIKLNTLRNTVVREINLLNSKMFHLTINECDNLSANSIDIRAPADSPNTDGIHIARSNNVRVTDSRISTGDDCVSMGDGNTNVNITKIWCGPGHGISIGSLGKYKEEKDVSGIFVDNCTFTKTNNGLRIKTWAPSTVSTIVSDVTFSNILVDDVENPIVIDQYYCPNNLCSHQGESDIEISGVKFVNIKGSSESKVAVDVQCSKKKPCKNIEFVALNLTTKATGQPTTASCSNADHKFIDPSVQVPSMCS</sequence>
<dbReference type="GO" id="GO:0071555">
    <property type="term" value="P:cell wall organization"/>
    <property type="evidence" value="ECO:0007669"/>
    <property type="project" value="UniProtKB-KW"/>
</dbReference>
<dbReference type="PANTHER" id="PTHR31375">
    <property type="match status" value="1"/>
</dbReference>
<dbReference type="AlphaFoldDB" id="A0A022R6B9"/>
<gene>
    <name evidence="11" type="ORF">MIMGU_mgv1a026431mg</name>
</gene>
<keyword evidence="10" id="KW-0732">Signal</keyword>
<keyword evidence="3" id="KW-0134">Cell wall</keyword>
<evidence type="ECO:0000256" key="5">
    <source>
        <dbReference type="ARBA" id="ARBA00022801"/>
    </source>
</evidence>
<dbReference type="InterPro" id="IPR012334">
    <property type="entry name" value="Pectin_lyas_fold"/>
</dbReference>
<dbReference type="InterPro" id="IPR000743">
    <property type="entry name" value="Glyco_hydro_28"/>
</dbReference>
<comment type="similarity">
    <text evidence="2 9">Belongs to the glycosyl hydrolase 28 family.</text>
</comment>
<evidence type="ECO:0000256" key="3">
    <source>
        <dbReference type="ARBA" id="ARBA00022512"/>
    </source>
</evidence>
<proteinExistence type="inferred from homology"/>
<name>A0A022R6B9_ERYGU</name>
<dbReference type="GO" id="GO:0005975">
    <property type="term" value="P:carbohydrate metabolic process"/>
    <property type="evidence" value="ECO:0007669"/>
    <property type="project" value="InterPro"/>
</dbReference>
<dbReference type="STRING" id="4155.A0A022R6B9"/>
<reference evidence="11 12" key="1">
    <citation type="journal article" date="2013" name="Proc. Natl. Acad. Sci. U.S.A.">
        <title>Fine-scale variation in meiotic recombination in Mimulus inferred from population shotgun sequencing.</title>
        <authorList>
            <person name="Hellsten U."/>
            <person name="Wright K.M."/>
            <person name="Jenkins J."/>
            <person name="Shu S."/>
            <person name="Yuan Y."/>
            <person name="Wessler S.R."/>
            <person name="Schmutz J."/>
            <person name="Willis J.H."/>
            <person name="Rokhsar D.S."/>
        </authorList>
    </citation>
    <scope>NUCLEOTIDE SEQUENCE [LARGE SCALE GENOMIC DNA]</scope>
    <source>
        <strain evidence="12">cv. DUN x IM62</strain>
    </source>
</reference>
<evidence type="ECO:0000256" key="7">
    <source>
        <dbReference type="ARBA" id="ARBA00023316"/>
    </source>
</evidence>
<evidence type="ECO:0000313" key="11">
    <source>
        <dbReference type="EMBL" id="EYU35786.1"/>
    </source>
</evidence>
<dbReference type="EMBL" id="KI630593">
    <property type="protein sequence ID" value="EYU35786.1"/>
    <property type="molecule type" value="Genomic_DNA"/>
</dbReference>
<keyword evidence="4" id="KW-0964">Secreted</keyword>
<evidence type="ECO:0000256" key="4">
    <source>
        <dbReference type="ARBA" id="ARBA00022525"/>
    </source>
</evidence>
<keyword evidence="6 9" id="KW-0326">Glycosidase</keyword>
<keyword evidence="7" id="KW-0961">Cell wall biogenesis/degradation</keyword>
<dbReference type="Gene3D" id="2.160.20.10">
    <property type="entry name" value="Single-stranded right-handed beta-helix, Pectin lyase-like"/>
    <property type="match status" value="1"/>
</dbReference>
<evidence type="ECO:0000313" key="12">
    <source>
        <dbReference type="Proteomes" id="UP000030748"/>
    </source>
</evidence>
<protein>
    <recommendedName>
        <fullName evidence="13">Pectate lyase superfamily protein domain-containing protein</fullName>
    </recommendedName>
</protein>